<evidence type="ECO:0000313" key="2">
    <source>
        <dbReference type="EMBL" id="EFJ37467.1"/>
    </source>
</evidence>
<protein>
    <submittedName>
        <fullName evidence="2">Uncharacterized protein</fullName>
    </submittedName>
</protein>
<gene>
    <name evidence="2" type="ORF">SELMODRAFT_437998</name>
</gene>
<reference evidence="2 3" key="1">
    <citation type="journal article" date="2011" name="Science">
        <title>The Selaginella genome identifies genetic changes associated with the evolution of vascular plants.</title>
        <authorList>
            <person name="Banks J.A."/>
            <person name="Nishiyama T."/>
            <person name="Hasebe M."/>
            <person name="Bowman J.L."/>
            <person name="Gribskov M."/>
            <person name="dePamphilis C."/>
            <person name="Albert V.A."/>
            <person name="Aono N."/>
            <person name="Aoyama T."/>
            <person name="Ambrose B.A."/>
            <person name="Ashton N.W."/>
            <person name="Axtell M.J."/>
            <person name="Barker E."/>
            <person name="Barker M.S."/>
            <person name="Bennetzen J.L."/>
            <person name="Bonawitz N.D."/>
            <person name="Chapple C."/>
            <person name="Cheng C."/>
            <person name="Correa L.G."/>
            <person name="Dacre M."/>
            <person name="DeBarry J."/>
            <person name="Dreyer I."/>
            <person name="Elias M."/>
            <person name="Engstrom E.M."/>
            <person name="Estelle M."/>
            <person name="Feng L."/>
            <person name="Finet C."/>
            <person name="Floyd S.K."/>
            <person name="Frommer W.B."/>
            <person name="Fujita T."/>
            <person name="Gramzow L."/>
            <person name="Gutensohn M."/>
            <person name="Harholt J."/>
            <person name="Hattori M."/>
            <person name="Heyl A."/>
            <person name="Hirai T."/>
            <person name="Hiwatashi Y."/>
            <person name="Ishikawa M."/>
            <person name="Iwata M."/>
            <person name="Karol K.G."/>
            <person name="Koehler B."/>
            <person name="Kolukisaoglu U."/>
            <person name="Kubo M."/>
            <person name="Kurata T."/>
            <person name="Lalonde S."/>
            <person name="Li K."/>
            <person name="Li Y."/>
            <person name="Litt A."/>
            <person name="Lyons E."/>
            <person name="Manning G."/>
            <person name="Maruyama T."/>
            <person name="Michael T.P."/>
            <person name="Mikami K."/>
            <person name="Miyazaki S."/>
            <person name="Morinaga S."/>
            <person name="Murata T."/>
            <person name="Mueller-Roeber B."/>
            <person name="Nelson D.R."/>
            <person name="Obara M."/>
            <person name="Oguri Y."/>
            <person name="Olmstead R.G."/>
            <person name="Onodera N."/>
            <person name="Petersen B.L."/>
            <person name="Pils B."/>
            <person name="Prigge M."/>
            <person name="Rensing S.A."/>
            <person name="Riano-Pachon D.M."/>
            <person name="Roberts A.W."/>
            <person name="Sato Y."/>
            <person name="Scheller H.V."/>
            <person name="Schulz B."/>
            <person name="Schulz C."/>
            <person name="Shakirov E.V."/>
            <person name="Shibagaki N."/>
            <person name="Shinohara N."/>
            <person name="Shippen D.E."/>
            <person name="Soerensen I."/>
            <person name="Sotooka R."/>
            <person name="Sugimoto N."/>
            <person name="Sugita M."/>
            <person name="Sumikawa N."/>
            <person name="Tanurdzic M."/>
            <person name="Theissen G."/>
            <person name="Ulvskov P."/>
            <person name="Wakazuki S."/>
            <person name="Weng J.K."/>
            <person name="Willats W.W."/>
            <person name="Wipf D."/>
            <person name="Wolf P.G."/>
            <person name="Yang L."/>
            <person name="Zimmer A.D."/>
            <person name="Zhu Q."/>
            <person name="Mitros T."/>
            <person name="Hellsten U."/>
            <person name="Loque D."/>
            <person name="Otillar R."/>
            <person name="Salamov A."/>
            <person name="Schmutz J."/>
            <person name="Shapiro H."/>
            <person name="Lindquist E."/>
            <person name="Lucas S."/>
            <person name="Rokhsar D."/>
            <person name="Grigoriev I.V."/>
        </authorList>
    </citation>
    <scope>NUCLEOTIDE SEQUENCE [LARGE SCALE GENOMIC DNA]</scope>
</reference>
<dbReference type="AlphaFoldDB" id="D8QSM9"/>
<dbReference type="Proteomes" id="UP000001514">
    <property type="component" value="Unassembled WGS sequence"/>
</dbReference>
<evidence type="ECO:0000313" key="3">
    <source>
        <dbReference type="Proteomes" id="UP000001514"/>
    </source>
</evidence>
<sequence length="320" mass="36492">MEESGLVEGGQATLPRDGRGVLAPDGIKRRTGLVDHGPRESISMTFCHSARLYALRSEYNLATCEALDRSRQHDEQRDTVGNTHRDSLRSQLFSCANVYMLDEMDRSMHGSSAEDIELVYASAVVSDKDLAWFLEARREETHKQIAPDALTQIQPCCSFEEQCRVTKCVKIALLYLKRQQVGNGRSLWEEIQGVRWQHFLHFHACLSHGVSHCGKASDESKTKRREDACHRNAHDSKSECKVYCGNELEKEAGELQMRREMEACHWKKSKAGDDRSESGKTSYELEKEVAAHHRKISQQQEFEQEVVDHCNRGGKDLNKR</sequence>
<dbReference type="Gramene" id="EFJ37467">
    <property type="protein sequence ID" value="EFJ37467"/>
    <property type="gene ID" value="SELMODRAFT_437998"/>
</dbReference>
<proteinExistence type="predicted"/>
<accession>D8QSM9</accession>
<dbReference type="KEGG" id="smo:SELMODRAFT_437998"/>
<name>D8QSM9_SELML</name>
<dbReference type="InParanoid" id="D8QSM9"/>
<dbReference type="HOGENOM" id="CLU_869866_0_0_1"/>
<feature type="region of interest" description="Disordered" evidence="1">
    <location>
        <begin position="1"/>
        <end position="22"/>
    </location>
</feature>
<evidence type="ECO:0000256" key="1">
    <source>
        <dbReference type="SAM" id="MobiDB-lite"/>
    </source>
</evidence>
<keyword evidence="3" id="KW-1185">Reference proteome</keyword>
<dbReference type="EMBL" id="GL377566">
    <property type="protein sequence ID" value="EFJ37467.1"/>
    <property type="molecule type" value="Genomic_DNA"/>
</dbReference>
<organism evidence="3">
    <name type="scientific">Selaginella moellendorffii</name>
    <name type="common">Spikemoss</name>
    <dbReference type="NCBI Taxonomy" id="88036"/>
    <lineage>
        <taxon>Eukaryota</taxon>
        <taxon>Viridiplantae</taxon>
        <taxon>Streptophyta</taxon>
        <taxon>Embryophyta</taxon>
        <taxon>Tracheophyta</taxon>
        <taxon>Lycopodiopsida</taxon>
        <taxon>Selaginellales</taxon>
        <taxon>Selaginellaceae</taxon>
        <taxon>Selaginella</taxon>
    </lineage>
</organism>